<evidence type="ECO:0000256" key="4">
    <source>
        <dbReference type="ARBA" id="ARBA00022692"/>
    </source>
</evidence>
<evidence type="ECO:0000256" key="8">
    <source>
        <dbReference type="PROSITE-ProRule" id="PRU01360"/>
    </source>
</evidence>
<keyword evidence="5 9" id="KW-0798">TonB box</keyword>
<evidence type="ECO:0000256" key="2">
    <source>
        <dbReference type="ARBA" id="ARBA00022448"/>
    </source>
</evidence>
<dbReference type="PANTHER" id="PTHR47234">
    <property type="match status" value="1"/>
</dbReference>
<dbReference type="InterPro" id="IPR012910">
    <property type="entry name" value="Plug_dom"/>
</dbReference>
<dbReference type="RefSeq" id="WP_303539166.1">
    <property type="nucleotide sequence ID" value="NZ_JAUOTP010000001.1"/>
</dbReference>
<protein>
    <submittedName>
        <fullName evidence="14">TonB-dependent receptor</fullName>
    </submittedName>
</protein>
<evidence type="ECO:0000313" key="15">
    <source>
        <dbReference type="Proteomes" id="UP001169764"/>
    </source>
</evidence>
<comment type="caution">
    <text evidence="14">The sequence shown here is derived from an EMBL/GenBank/DDBJ whole genome shotgun (WGS) entry which is preliminary data.</text>
</comment>
<evidence type="ECO:0000256" key="5">
    <source>
        <dbReference type="ARBA" id="ARBA00023077"/>
    </source>
</evidence>
<keyword evidence="14" id="KW-0675">Receptor</keyword>
<reference evidence="14" key="1">
    <citation type="submission" date="2023-07" db="EMBL/GenBank/DDBJ databases">
        <authorList>
            <person name="Kim M."/>
        </authorList>
    </citation>
    <scope>NUCLEOTIDE SEQUENCE</scope>
    <source>
        <strain evidence="14">BIUV-7</strain>
    </source>
</reference>
<comment type="subcellular location">
    <subcellularLocation>
        <location evidence="1 8">Cell outer membrane</location>
        <topology evidence="1 8">Multi-pass membrane protein</topology>
    </subcellularLocation>
</comment>
<dbReference type="InterPro" id="IPR000531">
    <property type="entry name" value="Beta-barrel_TonB"/>
</dbReference>
<organism evidence="14 15">
    <name type="scientific">Sphingomonas natans</name>
    <dbReference type="NCBI Taxonomy" id="3063330"/>
    <lineage>
        <taxon>Bacteria</taxon>
        <taxon>Pseudomonadati</taxon>
        <taxon>Pseudomonadota</taxon>
        <taxon>Alphaproteobacteria</taxon>
        <taxon>Sphingomonadales</taxon>
        <taxon>Sphingomonadaceae</taxon>
        <taxon>Sphingomonas</taxon>
    </lineage>
</organism>
<dbReference type="Pfam" id="PF00593">
    <property type="entry name" value="TonB_dep_Rec_b-barrel"/>
    <property type="match status" value="1"/>
</dbReference>
<feature type="compositionally biased region" description="Low complexity" evidence="10">
    <location>
        <begin position="42"/>
        <end position="52"/>
    </location>
</feature>
<evidence type="ECO:0000259" key="13">
    <source>
        <dbReference type="Pfam" id="PF07715"/>
    </source>
</evidence>
<proteinExistence type="inferred from homology"/>
<dbReference type="Pfam" id="PF07715">
    <property type="entry name" value="Plug"/>
    <property type="match status" value="1"/>
</dbReference>
<dbReference type="Proteomes" id="UP001169764">
    <property type="component" value="Unassembled WGS sequence"/>
</dbReference>
<accession>A0ABT8Y3E7</accession>
<comment type="similarity">
    <text evidence="8 9">Belongs to the TonB-dependent receptor family.</text>
</comment>
<evidence type="ECO:0000256" key="6">
    <source>
        <dbReference type="ARBA" id="ARBA00023136"/>
    </source>
</evidence>
<dbReference type="SUPFAM" id="SSF56935">
    <property type="entry name" value="Porins"/>
    <property type="match status" value="1"/>
</dbReference>
<feature type="domain" description="TonB-dependent receptor plug" evidence="13">
    <location>
        <begin position="88"/>
        <end position="194"/>
    </location>
</feature>
<dbReference type="InterPro" id="IPR036942">
    <property type="entry name" value="Beta-barrel_TonB_sf"/>
</dbReference>
<feature type="chain" id="PRO_5045841888" evidence="11">
    <location>
        <begin position="34"/>
        <end position="930"/>
    </location>
</feature>
<feature type="domain" description="TonB-dependent receptor-like beta-barrel" evidence="12">
    <location>
        <begin position="380"/>
        <end position="898"/>
    </location>
</feature>
<evidence type="ECO:0000256" key="3">
    <source>
        <dbReference type="ARBA" id="ARBA00022452"/>
    </source>
</evidence>
<feature type="region of interest" description="Disordered" evidence="10">
    <location>
        <begin position="34"/>
        <end position="65"/>
    </location>
</feature>
<evidence type="ECO:0000313" key="14">
    <source>
        <dbReference type="EMBL" id="MDO6412832.1"/>
    </source>
</evidence>
<evidence type="ECO:0000256" key="10">
    <source>
        <dbReference type="SAM" id="MobiDB-lite"/>
    </source>
</evidence>
<keyword evidence="7 8" id="KW-0998">Cell outer membrane</keyword>
<dbReference type="Gene3D" id="2.40.170.20">
    <property type="entry name" value="TonB-dependent receptor, beta-barrel domain"/>
    <property type="match status" value="1"/>
</dbReference>
<sequence>MKGFLKGSRLPAALLLGAGLNAMLFADPVFAQAAPTPPPASPADASASTVPAGTLPSSTGPSEADVSEIVVTGSSIRGVPPTGSQLIQLSADSVVNTGATTTQELLSNVPQLGAFNTTPRPDQRSNGIISTAPNIRGIGQAQTLVLINGHRLVGVGQLQNIPDPSIVPPSAIQRVEIVADGASSVYGSDGIAGVVNVITRRDYQGIEGTFRTGFGKDGYRTLNANAVTGAKWGTGGVMVSGEYTKNSRIEARDKNYLTQNFLAQGGRDNRVIGNACTPATYRYNTAAGAPTGDFIQPATGAINPRCDNFSDGDIYPKQERLSFFGSGHQDVTNGIELFGDAFYSRTTSDAKRPEGSLYANGVVTRQSPFFPAGVPASVPSVTVYYNVNRVTGIPERDSQEVEVYGGTVGTNIKLPHDFNWTTYVTGSRSQTDLHEGSFSSIANAAFINAPTAATAIDPFGNGTSSQTAITLADWEQRYFSKQYIWEINSKIDGKLFTLPGGDVKVALGGVYRQEYYDGLFLNGRIGFREGVGAQSGLRKVYSGFGELFVPIFGADNATGIFQRLDLSLSGRYDKYNDFGSTTNPKIGVNWSPVGGLTFRGSYSTSFHAPALPDLFGPDTRAGYLANGLLPPGMPVGSVPGGIFIAGGNPNLDAEKSKSYSLGADFQPEAIRGLRASLTYYNIKFKGRVAFPNSAFFYVDPAFNPYFVSNIVCASGTYPTGTNCVSRPIDKNTVFNLIKDIPRQGFPATVNSAADLPDIYSVTILRRANLAQINTDGLDFDIGYEFDTGIGRIGTQIQGNYVLNYNQSGAPGSAFVDQFNFGQQRLKVRGQTSLKSGPVVAVGTVNFTGKYKNQFNLASGALAIDKIDSYTTVDLHFGYQFDGEGLMKGSEIDLDVSNLFDQEPPFMRSAFGYGIGDVVGRVISVAVRKKF</sequence>
<keyword evidence="15" id="KW-1185">Reference proteome</keyword>
<evidence type="ECO:0000256" key="11">
    <source>
        <dbReference type="SAM" id="SignalP"/>
    </source>
</evidence>
<dbReference type="EMBL" id="JAUOTP010000001">
    <property type="protein sequence ID" value="MDO6412832.1"/>
    <property type="molecule type" value="Genomic_DNA"/>
</dbReference>
<evidence type="ECO:0000259" key="12">
    <source>
        <dbReference type="Pfam" id="PF00593"/>
    </source>
</evidence>
<evidence type="ECO:0000256" key="7">
    <source>
        <dbReference type="ARBA" id="ARBA00023237"/>
    </source>
</evidence>
<feature type="signal peptide" evidence="11">
    <location>
        <begin position="1"/>
        <end position="33"/>
    </location>
</feature>
<dbReference type="InterPro" id="IPR037066">
    <property type="entry name" value="Plug_dom_sf"/>
</dbReference>
<name>A0ABT8Y3E7_9SPHN</name>
<keyword evidence="6 8" id="KW-0472">Membrane</keyword>
<keyword evidence="11" id="KW-0732">Signal</keyword>
<dbReference type="PROSITE" id="PS52016">
    <property type="entry name" value="TONB_DEPENDENT_REC_3"/>
    <property type="match status" value="1"/>
</dbReference>
<evidence type="ECO:0000256" key="1">
    <source>
        <dbReference type="ARBA" id="ARBA00004571"/>
    </source>
</evidence>
<evidence type="ECO:0000256" key="9">
    <source>
        <dbReference type="RuleBase" id="RU003357"/>
    </source>
</evidence>
<dbReference type="InterPro" id="IPR039426">
    <property type="entry name" value="TonB-dep_rcpt-like"/>
</dbReference>
<gene>
    <name evidence="14" type="ORF">Q4F19_00410</name>
</gene>
<keyword evidence="3 8" id="KW-1134">Transmembrane beta strand</keyword>
<dbReference type="Gene3D" id="2.170.130.10">
    <property type="entry name" value="TonB-dependent receptor, plug domain"/>
    <property type="match status" value="1"/>
</dbReference>
<dbReference type="PANTHER" id="PTHR47234:SF2">
    <property type="entry name" value="TONB-DEPENDENT RECEPTOR"/>
    <property type="match status" value="1"/>
</dbReference>
<keyword evidence="2 8" id="KW-0813">Transport</keyword>
<keyword evidence="4 8" id="KW-0812">Transmembrane</keyword>